<dbReference type="InterPro" id="IPR050595">
    <property type="entry name" value="Bact_response_regulator"/>
</dbReference>
<dbReference type="PANTHER" id="PTHR44591">
    <property type="entry name" value="STRESS RESPONSE REGULATOR PROTEIN 1"/>
    <property type="match status" value="1"/>
</dbReference>
<dbReference type="Pfam" id="PF00072">
    <property type="entry name" value="Response_reg"/>
    <property type="match status" value="1"/>
</dbReference>
<dbReference type="PROSITE" id="PS50110">
    <property type="entry name" value="RESPONSE_REGULATORY"/>
    <property type="match status" value="1"/>
</dbReference>
<evidence type="ECO:0000256" key="2">
    <source>
        <dbReference type="PROSITE-ProRule" id="PRU00169"/>
    </source>
</evidence>
<dbReference type="SUPFAM" id="SSF52172">
    <property type="entry name" value="CheY-like"/>
    <property type="match status" value="1"/>
</dbReference>
<dbReference type="EMBL" id="JACRIW010000114">
    <property type="protein sequence ID" value="MBI5170984.1"/>
    <property type="molecule type" value="Genomic_DNA"/>
</dbReference>
<dbReference type="Proteomes" id="UP000696931">
    <property type="component" value="Unassembled WGS sequence"/>
</dbReference>
<dbReference type="Gene3D" id="3.40.50.2300">
    <property type="match status" value="1"/>
</dbReference>
<proteinExistence type="predicted"/>
<comment type="caution">
    <text evidence="4">The sequence shown here is derived from an EMBL/GenBank/DDBJ whole genome shotgun (WGS) entry which is preliminary data.</text>
</comment>
<dbReference type="AlphaFoldDB" id="A0A933WC70"/>
<organism evidence="4 5">
    <name type="scientific">Eiseniibacteriota bacterium</name>
    <dbReference type="NCBI Taxonomy" id="2212470"/>
    <lineage>
        <taxon>Bacteria</taxon>
        <taxon>Candidatus Eiseniibacteriota</taxon>
    </lineage>
</organism>
<gene>
    <name evidence="4" type="ORF">HZA61_15975</name>
</gene>
<keyword evidence="1 2" id="KW-0597">Phosphoprotein</keyword>
<dbReference type="GO" id="GO:0000160">
    <property type="term" value="P:phosphorelay signal transduction system"/>
    <property type="evidence" value="ECO:0007669"/>
    <property type="project" value="InterPro"/>
</dbReference>
<evidence type="ECO:0000259" key="3">
    <source>
        <dbReference type="PROSITE" id="PS50110"/>
    </source>
</evidence>
<name>A0A933WC70_UNCEI</name>
<protein>
    <submittedName>
        <fullName evidence="4">Response regulator</fullName>
    </submittedName>
</protein>
<evidence type="ECO:0000256" key="1">
    <source>
        <dbReference type="ARBA" id="ARBA00022553"/>
    </source>
</evidence>
<feature type="modified residue" description="4-aspartylphosphate" evidence="2">
    <location>
        <position position="51"/>
    </location>
</feature>
<feature type="domain" description="Response regulatory" evidence="3">
    <location>
        <begin position="2"/>
        <end position="118"/>
    </location>
</feature>
<dbReference type="InterPro" id="IPR011006">
    <property type="entry name" value="CheY-like_superfamily"/>
</dbReference>
<evidence type="ECO:0000313" key="4">
    <source>
        <dbReference type="EMBL" id="MBI5170984.1"/>
    </source>
</evidence>
<accession>A0A933WC70</accession>
<sequence length="126" mass="13862">MKCLVVDDSAITRRILVNSLRMIGFSEIVEACDGKQALELCDATVNVVLTDWNMPGMAGVELVRNLRANPSFAKLPVVLVTSRNFKEDVVEAANAGIDGYIVKPITPEILKAKLDELLHPREKEAE</sequence>
<dbReference type="PANTHER" id="PTHR44591:SF3">
    <property type="entry name" value="RESPONSE REGULATORY DOMAIN-CONTAINING PROTEIN"/>
    <property type="match status" value="1"/>
</dbReference>
<evidence type="ECO:0000313" key="5">
    <source>
        <dbReference type="Proteomes" id="UP000696931"/>
    </source>
</evidence>
<dbReference type="InterPro" id="IPR001789">
    <property type="entry name" value="Sig_transdc_resp-reg_receiver"/>
</dbReference>
<dbReference type="SMART" id="SM00448">
    <property type="entry name" value="REC"/>
    <property type="match status" value="1"/>
</dbReference>
<reference evidence="4" key="1">
    <citation type="submission" date="2020-07" db="EMBL/GenBank/DDBJ databases">
        <title>Huge and variable diversity of episymbiotic CPR bacteria and DPANN archaea in groundwater ecosystems.</title>
        <authorList>
            <person name="He C.Y."/>
            <person name="Keren R."/>
            <person name="Whittaker M."/>
            <person name="Farag I.F."/>
            <person name="Doudna J."/>
            <person name="Cate J.H.D."/>
            <person name="Banfield J.F."/>
        </authorList>
    </citation>
    <scope>NUCLEOTIDE SEQUENCE</scope>
    <source>
        <strain evidence="4">NC_groundwater_1813_Pr3_B-0.1um_71_17</strain>
    </source>
</reference>